<reference evidence="1 2" key="1">
    <citation type="journal article" date="2011" name="J. Bacteriol.">
        <title>Complete genome sequence of Methanosaeta concilii, a specialist in aceticlastic methanogenesis.</title>
        <authorList>
            <person name="Barber R.D."/>
            <person name="Zhang L."/>
            <person name="Harnack M."/>
            <person name="Olson M.V."/>
            <person name="Kaul R."/>
            <person name="Ingram-Smith C."/>
            <person name="Smith K.S."/>
        </authorList>
    </citation>
    <scope>NUCLEOTIDE SEQUENCE [LARGE SCALE GENOMIC DNA]</scope>
    <source>
        <strain evidence="2">ATCC 5969 / DSM 3671 / JCM 10134 / NBRC 103675 / OCM 69 / GP-6</strain>
    </source>
</reference>
<dbReference type="AlphaFoldDB" id="F4BVD7"/>
<proteinExistence type="predicted"/>
<keyword evidence="2" id="KW-1185">Reference proteome</keyword>
<dbReference type="EMBL" id="CP002565">
    <property type="protein sequence ID" value="AEB68371.1"/>
    <property type="molecule type" value="Genomic_DNA"/>
</dbReference>
<protein>
    <submittedName>
        <fullName evidence="1">Uncharacterized protein</fullName>
    </submittedName>
</protein>
<dbReference type="KEGG" id="mcj:MCON_1762"/>
<dbReference type="HOGENOM" id="CLU_2893230_0_0_2"/>
<organism evidence="1 2">
    <name type="scientific">Methanothrix soehngenii (strain ATCC 5969 / DSM 3671 / JCM 10134 / NBRC 103675 / OCM 69 / GP-6)</name>
    <name type="common">Methanosaeta concilii</name>
    <dbReference type="NCBI Taxonomy" id="990316"/>
    <lineage>
        <taxon>Archaea</taxon>
        <taxon>Methanobacteriati</taxon>
        <taxon>Methanobacteriota</taxon>
        <taxon>Stenosarchaea group</taxon>
        <taxon>Methanomicrobia</taxon>
        <taxon>Methanotrichales</taxon>
        <taxon>Methanotrichaceae</taxon>
        <taxon>Methanothrix</taxon>
    </lineage>
</organism>
<evidence type="ECO:0000313" key="2">
    <source>
        <dbReference type="Proteomes" id="UP000007807"/>
    </source>
</evidence>
<accession>F4BVD7</accession>
<gene>
    <name evidence="1" type="ordered locus">MCON_1762</name>
</gene>
<name>F4BVD7_METSG</name>
<sequence>MVCSDNLEVKNLMSPVVNPVKANSETGKEFIEGIREGLEDFAEGRCKVFKDADELLAYLLKP</sequence>
<dbReference type="Proteomes" id="UP000007807">
    <property type="component" value="Chromosome"/>
</dbReference>
<dbReference type="InParanoid" id="F4BVD7"/>
<evidence type="ECO:0000313" key="1">
    <source>
        <dbReference type="EMBL" id="AEB68371.1"/>
    </source>
</evidence>